<sequence length="359" mass="38653">MQRRTFLITTAAVAALTGVPALAQDGEKLKVGFIYVGPVGDGGWTYQHDLGRKAVEAEYGDRIETTFIESVPEGADAERAITQLALAGNKLIFTTSFGFMDATINVAQKFPDVKFEHATGYKRADNVSTYDARFYEGRAVMGTIAGRMTKSNKIGYIGSFPIPEVIQGINSSFIHARKVNPDVEMKVVWAYSWFDPAKEADAAAALIAEGVDVILQHTDSTAPLAKAQEAGAIGFGQASDMAAFKPSPRVSAIIDNWAPYYINRVGAVLDGTWESQGVWLGIGDGEVEIGEITEAVPAEVKAEAEALKEQIASGAYHPFTGPLKKQDGSDWLAEGQTATDEDLSQMNFYVEGITAEIPK</sequence>
<dbReference type="PANTHER" id="PTHR43208:SF1">
    <property type="entry name" value="ABC TRANSPORTER SUBSTRATE-BINDING PROTEIN"/>
    <property type="match status" value="1"/>
</dbReference>
<protein>
    <submittedName>
        <fullName evidence="4">BMP family ABC transporter substrate-binding protein</fullName>
    </submittedName>
</protein>
<evidence type="ECO:0000256" key="2">
    <source>
        <dbReference type="SAM" id="SignalP"/>
    </source>
</evidence>
<evidence type="ECO:0000313" key="4">
    <source>
        <dbReference type="EMBL" id="TXB69964.1"/>
    </source>
</evidence>
<evidence type="ECO:0000313" key="5">
    <source>
        <dbReference type="Proteomes" id="UP000321562"/>
    </source>
</evidence>
<evidence type="ECO:0000259" key="3">
    <source>
        <dbReference type="Pfam" id="PF02608"/>
    </source>
</evidence>
<dbReference type="PANTHER" id="PTHR43208">
    <property type="entry name" value="ABC TRANSPORTER SUBSTRATE-BINDING PROTEIN"/>
    <property type="match status" value="1"/>
</dbReference>
<keyword evidence="1 2" id="KW-0732">Signal</keyword>
<reference evidence="4 5" key="1">
    <citation type="submission" date="2019-08" db="EMBL/GenBank/DDBJ databases">
        <authorList>
            <person name="Ye J."/>
        </authorList>
    </citation>
    <scope>NUCLEOTIDE SEQUENCE [LARGE SCALE GENOMIC DNA]</scope>
    <source>
        <strain evidence="4 5">TK008</strain>
    </source>
</reference>
<feature type="signal peptide" evidence="2">
    <location>
        <begin position="1"/>
        <end position="23"/>
    </location>
</feature>
<gene>
    <name evidence="4" type="ORF">FQV27_07630</name>
</gene>
<dbReference type="OrthoDB" id="9781639at2"/>
<dbReference type="AlphaFoldDB" id="A0A5C6S8Q1"/>
<feature type="chain" id="PRO_5022832406" evidence="2">
    <location>
        <begin position="24"/>
        <end position="359"/>
    </location>
</feature>
<dbReference type="Proteomes" id="UP000321562">
    <property type="component" value="Unassembled WGS sequence"/>
</dbReference>
<feature type="domain" description="ABC transporter substrate-binding protein PnrA-like" evidence="3">
    <location>
        <begin position="29"/>
        <end position="311"/>
    </location>
</feature>
<dbReference type="EMBL" id="VOPL01000002">
    <property type="protein sequence ID" value="TXB69964.1"/>
    <property type="molecule type" value="Genomic_DNA"/>
</dbReference>
<dbReference type="Gene3D" id="3.40.50.2300">
    <property type="match status" value="2"/>
</dbReference>
<comment type="caution">
    <text evidence="4">The sequence shown here is derived from an EMBL/GenBank/DDBJ whole genome shotgun (WGS) entry which is preliminary data.</text>
</comment>
<keyword evidence="5" id="KW-1185">Reference proteome</keyword>
<dbReference type="InterPro" id="IPR052910">
    <property type="entry name" value="ABC-Purine-Binding"/>
</dbReference>
<dbReference type="RefSeq" id="WP_147097255.1">
    <property type="nucleotide sequence ID" value="NZ_JBHUFH010000001.1"/>
</dbReference>
<dbReference type="GO" id="GO:0005886">
    <property type="term" value="C:plasma membrane"/>
    <property type="evidence" value="ECO:0007669"/>
    <property type="project" value="InterPro"/>
</dbReference>
<organism evidence="4 5">
    <name type="scientific">Paracoccus aurantiacus</name>
    <dbReference type="NCBI Taxonomy" id="2599412"/>
    <lineage>
        <taxon>Bacteria</taxon>
        <taxon>Pseudomonadati</taxon>
        <taxon>Pseudomonadota</taxon>
        <taxon>Alphaproteobacteria</taxon>
        <taxon>Rhodobacterales</taxon>
        <taxon>Paracoccaceae</taxon>
        <taxon>Paracoccus</taxon>
    </lineage>
</organism>
<dbReference type="InterPro" id="IPR003760">
    <property type="entry name" value="PnrA-like"/>
</dbReference>
<accession>A0A5C6S8Q1</accession>
<proteinExistence type="predicted"/>
<dbReference type="Pfam" id="PF02608">
    <property type="entry name" value="Bmp"/>
    <property type="match status" value="1"/>
</dbReference>
<dbReference type="CDD" id="cd19963">
    <property type="entry name" value="PBP1_BMP-like"/>
    <property type="match status" value="1"/>
</dbReference>
<evidence type="ECO:0000256" key="1">
    <source>
        <dbReference type="ARBA" id="ARBA00022729"/>
    </source>
</evidence>
<name>A0A5C6S8Q1_9RHOB</name>